<dbReference type="Pfam" id="PF00171">
    <property type="entry name" value="Aldedh"/>
    <property type="match status" value="1"/>
</dbReference>
<dbReference type="Gene3D" id="3.40.309.10">
    <property type="entry name" value="Aldehyde Dehydrogenase, Chain A, domain 2"/>
    <property type="match status" value="1"/>
</dbReference>
<organism evidence="4 5">
    <name type="scientific">Paenirhodobacter populi</name>
    <dbReference type="NCBI Taxonomy" id="2306993"/>
    <lineage>
        <taxon>Bacteria</taxon>
        <taxon>Pseudomonadati</taxon>
        <taxon>Pseudomonadota</taxon>
        <taxon>Alphaproteobacteria</taxon>
        <taxon>Rhodobacterales</taxon>
        <taxon>Rhodobacter group</taxon>
        <taxon>Paenirhodobacter</taxon>
    </lineage>
</organism>
<dbReference type="EMBL" id="SAUW01000011">
    <property type="protein sequence ID" value="RWR10963.1"/>
    <property type="molecule type" value="Genomic_DNA"/>
</dbReference>
<dbReference type="InterPro" id="IPR015590">
    <property type="entry name" value="Aldehyde_DH_dom"/>
</dbReference>
<gene>
    <name evidence="4" type="ORF">D2T33_11515</name>
</gene>
<dbReference type="Proteomes" id="UP000285710">
    <property type="component" value="Unassembled WGS sequence"/>
</dbReference>
<dbReference type="InterPro" id="IPR016162">
    <property type="entry name" value="Ald_DH_N"/>
</dbReference>
<evidence type="ECO:0000259" key="3">
    <source>
        <dbReference type="Pfam" id="PF00171"/>
    </source>
</evidence>
<protein>
    <submittedName>
        <fullName evidence="4">Aldehyde dehydrogenase family protein</fullName>
    </submittedName>
</protein>
<evidence type="ECO:0000313" key="5">
    <source>
        <dbReference type="Proteomes" id="UP000285710"/>
    </source>
</evidence>
<dbReference type="SUPFAM" id="SSF53720">
    <property type="entry name" value="ALDH-like"/>
    <property type="match status" value="1"/>
</dbReference>
<dbReference type="Gene3D" id="3.40.605.10">
    <property type="entry name" value="Aldehyde Dehydrogenase, Chain A, domain 1"/>
    <property type="match status" value="2"/>
</dbReference>
<keyword evidence="5" id="KW-1185">Reference proteome</keyword>
<comment type="similarity">
    <text evidence="1">Belongs to the aldehyde dehydrogenase family.</text>
</comment>
<feature type="domain" description="Aldehyde dehydrogenase" evidence="3">
    <location>
        <begin position="79"/>
        <end position="163"/>
    </location>
</feature>
<reference evidence="4 5" key="1">
    <citation type="submission" date="2019-01" db="EMBL/GenBank/DDBJ databases">
        <title>Sinorhodobacter populi sp. nov. isolated from the symptomatic bark tissue of Populus euramericana canker.</title>
        <authorList>
            <person name="Xu G."/>
        </authorList>
    </citation>
    <scope>NUCLEOTIDE SEQUENCE [LARGE SCALE GENOMIC DNA]</scope>
    <source>
        <strain evidence="4 5">2D-5</strain>
    </source>
</reference>
<name>A0A443ITA9_9RHOB</name>
<dbReference type="InterPro" id="IPR016163">
    <property type="entry name" value="Ald_DH_C"/>
</dbReference>
<evidence type="ECO:0000313" key="4">
    <source>
        <dbReference type="EMBL" id="RWR10963.1"/>
    </source>
</evidence>
<dbReference type="PANTHER" id="PTHR43353:SF5">
    <property type="entry name" value="SUCCINATE-SEMIALDEHYDE DEHYDROGENASE, MITOCHONDRIAL"/>
    <property type="match status" value="1"/>
</dbReference>
<dbReference type="InterPro" id="IPR016161">
    <property type="entry name" value="Ald_DH/histidinol_DH"/>
</dbReference>
<dbReference type="PANTHER" id="PTHR43353">
    <property type="entry name" value="SUCCINATE-SEMIALDEHYDE DEHYDROGENASE, MITOCHONDRIAL"/>
    <property type="match status" value="1"/>
</dbReference>
<accession>A0A443ITA9</accession>
<proteinExistence type="inferred from homology"/>
<evidence type="ECO:0000256" key="2">
    <source>
        <dbReference type="ARBA" id="ARBA00023002"/>
    </source>
</evidence>
<dbReference type="GO" id="GO:0004777">
    <property type="term" value="F:succinate-semialdehyde dehydrogenase (NAD+) activity"/>
    <property type="evidence" value="ECO:0007669"/>
    <property type="project" value="TreeGrafter"/>
</dbReference>
<dbReference type="InterPro" id="IPR050740">
    <property type="entry name" value="Aldehyde_DH_Superfamily"/>
</dbReference>
<sequence length="231" mass="25631">MTEASVPPGDVNVVTSSATSEVVDTMLDDPRVCELSFTGMTSVTGSRCARPPIRSSTAAWSLPRLFSCADGAGGRAARRRVAREEIFGPVAPVHVFDRGRGYRPCERYRIWARGLCLYHHFGRGLRVAERLQAEMLALNRGLVPDPAGPFGAVRRSGLGREGAPSRKPRVHGGQVYRNCLAMLWSLHVPVEMISRLRGWFWVRRAGSGADRPKHIRRLQDFSWAKAPDLQE</sequence>
<keyword evidence="2" id="KW-0560">Oxidoreductase</keyword>
<evidence type="ECO:0000256" key="1">
    <source>
        <dbReference type="ARBA" id="ARBA00009986"/>
    </source>
</evidence>
<dbReference type="AlphaFoldDB" id="A0A443ITA9"/>
<comment type="caution">
    <text evidence="4">The sequence shown here is derived from an EMBL/GenBank/DDBJ whole genome shotgun (WGS) entry which is preliminary data.</text>
</comment>
<dbReference type="GO" id="GO:0009450">
    <property type="term" value="P:gamma-aminobutyric acid catabolic process"/>
    <property type="evidence" value="ECO:0007669"/>
    <property type="project" value="TreeGrafter"/>
</dbReference>
<reference evidence="4 5" key="2">
    <citation type="submission" date="2019-01" db="EMBL/GenBank/DDBJ databases">
        <authorList>
            <person name="Li Y."/>
        </authorList>
    </citation>
    <scope>NUCLEOTIDE SEQUENCE [LARGE SCALE GENOMIC DNA]</scope>
    <source>
        <strain evidence="4 5">2D-5</strain>
    </source>
</reference>